<comment type="caution">
    <text evidence="2">The sequence shown here is derived from an EMBL/GenBank/DDBJ whole genome shotgun (WGS) entry which is preliminary data.</text>
</comment>
<feature type="transmembrane region" description="Helical" evidence="1">
    <location>
        <begin position="37"/>
        <end position="54"/>
    </location>
</feature>
<keyword evidence="1" id="KW-0812">Transmembrane</keyword>
<dbReference type="Pfam" id="PF13687">
    <property type="entry name" value="DUF4153"/>
    <property type="match status" value="1"/>
</dbReference>
<dbReference type="InterPro" id="IPR025291">
    <property type="entry name" value="DUF4153"/>
</dbReference>
<evidence type="ECO:0000313" key="2">
    <source>
        <dbReference type="EMBL" id="KAA8501529.1"/>
    </source>
</evidence>
<sequence>MRYAGRLTASRGISWNMWRRKKMDSIFKRRMKENHKWFLYMSLIYGGIFVFCMYRNLSGITFPIVIAAALGFSILFLKKTDITLQKGTIRYFIGIILLGISTVLTDNGFFHFFNGVGILLLYMMAMVHQLYQDQQWGFTEYVKKFFILFGTWVISVGDIFHGREKNKDGKTERAVADETKSAEKTEIQEENNSVDKSQHMWIKSKNVRAVLIGILAAILMLAVVLPLLMTSDRVFSQIFNSFFSIVNPFRLLEEIDIWNIAGVVLTFLFGMVSLYAFFAGLFRMNLGGTDTKKPGKKNPVTGITFTGIMAAVYVLYSGIQIVVLFLRLDTGLPDGVTYSQYAHEGFWQLLFVSIINFVTVLICANIFEENRSLKILLTVLSICTCIMIISAAYRMILYVNEYNLTFLRVLVLWFLAVLTVIFIGVIYSIYRRNFGLFRYMTAVVSVGYILLSLGRPDALIANYNIENTTEMGEEDLYYLMYGLSDDAAPEIAKIDCTETENIWMIQHLDSYFRMVRGKNDDTSLREWNYSRARAEETARSWIQKNE</sequence>
<keyword evidence="1" id="KW-1133">Transmembrane helix</keyword>
<dbReference type="Proteomes" id="UP000322025">
    <property type="component" value="Unassembled WGS sequence"/>
</dbReference>
<proteinExistence type="predicted"/>
<reference evidence="2 3" key="1">
    <citation type="submission" date="2019-07" db="EMBL/GenBank/DDBJ databases">
        <authorList>
            <person name="Wongkuna S."/>
            <person name="Scaria J."/>
        </authorList>
    </citation>
    <scope>NUCLEOTIDE SEQUENCE [LARGE SCALE GENOMIC DNA]</scope>
    <source>
        <strain evidence="2 3">SW178</strain>
    </source>
</reference>
<accession>A0A5M9I1F5</accession>
<evidence type="ECO:0000256" key="1">
    <source>
        <dbReference type="SAM" id="Phobius"/>
    </source>
</evidence>
<keyword evidence="1" id="KW-0472">Membrane</keyword>
<feature type="transmembrane region" description="Helical" evidence="1">
    <location>
        <begin position="60"/>
        <end position="77"/>
    </location>
</feature>
<name>A0A5M9I1F5_9FIRM</name>
<organism evidence="2 3">
    <name type="scientific">Mediterraneibacter catenae</name>
    <dbReference type="NCBI Taxonomy" id="2594882"/>
    <lineage>
        <taxon>Bacteria</taxon>
        <taxon>Bacillati</taxon>
        <taxon>Bacillota</taxon>
        <taxon>Clostridia</taxon>
        <taxon>Lachnospirales</taxon>
        <taxon>Lachnospiraceae</taxon>
        <taxon>Mediterraneibacter</taxon>
    </lineage>
</organism>
<feature type="transmembrane region" description="Helical" evidence="1">
    <location>
        <begin position="346"/>
        <end position="367"/>
    </location>
</feature>
<dbReference type="EMBL" id="VMSO01000008">
    <property type="protein sequence ID" value="KAA8501529.1"/>
    <property type="molecule type" value="Genomic_DNA"/>
</dbReference>
<dbReference type="OrthoDB" id="9767931at2"/>
<feature type="transmembrane region" description="Helical" evidence="1">
    <location>
        <begin position="405"/>
        <end position="429"/>
    </location>
</feature>
<feature type="transmembrane region" description="Helical" evidence="1">
    <location>
        <begin position="303"/>
        <end position="326"/>
    </location>
</feature>
<feature type="transmembrane region" description="Helical" evidence="1">
    <location>
        <begin position="374"/>
        <end position="393"/>
    </location>
</feature>
<feature type="transmembrane region" description="Helical" evidence="1">
    <location>
        <begin position="111"/>
        <end position="131"/>
    </location>
</feature>
<protein>
    <submittedName>
        <fullName evidence="2">DUF4173 domain-containing protein</fullName>
    </submittedName>
</protein>
<evidence type="ECO:0000313" key="3">
    <source>
        <dbReference type="Proteomes" id="UP000322025"/>
    </source>
</evidence>
<feature type="transmembrane region" description="Helical" evidence="1">
    <location>
        <begin position="257"/>
        <end position="282"/>
    </location>
</feature>
<gene>
    <name evidence="2" type="ORF">FNY66_07970</name>
</gene>
<feature type="transmembrane region" description="Helical" evidence="1">
    <location>
        <begin position="209"/>
        <end position="229"/>
    </location>
</feature>
<feature type="transmembrane region" description="Helical" evidence="1">
    <location>
        <begin position="89"/>
        <end position="105"/>
    </location>
</feature>
<feature type="transmembrane region" description="Helical" evidence="1">
    <location>
        <begin position="436"/>
        <end position="454"/>
    </location>
</feature>
<dbReference type="AlphaFoldDB" id="A0A5M9I1F5"/>
<keyword evidence="3" id="KW-1185">Reference proteome</keyword>